<accession>S5Z6C9</accession>
<keyword evidence="4" id="KW-1185">Reference proteome</keyword>
<dbReference type="InterPro" id="IPR000683">
    <property type="entry name" value="Gfo/Idh/MocA-like_OxRdtase_N"/>
</dbReference>
<dbReference type="AlphaFoldDB" id="S5Z6C9"/>
<evidence type="ECO:0000313" key="4">
    <source>
        <dbReference type="Proteomes" id="UP000015500"/>
    </source>
</evidence>
<organism evidence="3 4">
    <name type="scientific">Geobacillus genomosp. 3</name>
    <dbReference type="NCBI Taxonomy" id="1921421"/>
    <lineage>
        <taxon>Bacteria</taxon>
        <taxon>Bacillati</taxon>
        <taxon>Bacillota</taxon>
        <taxon>Bacilli</taxon>
        <taxon>Bacillales</taxon>
        <taxon>Anoxybacillaceae</taxon>
        <taxon>Geobacillus</taxon>
    </lineage>
</organism>
<dbReference type="PANTHER" id="PTHR43377">
    <property type="entry name" value="BILIVERDIN REDUCTASE A"/>
    <property type="match status" value="1"/>
</dbReference>
<dbReference type="Gene3D" id="3.40.50.720">
    <property type="entry name" value="NAD(P)-binding Rossmann-like Domain"/>
    <property type="match status" value="1"/>
</dbReference>
<dbReference type="Gene3D" id="3.30.360.10">
    <property type="entry name" value="Dihydrodipicolinate Reductase, domain 2"/>
    <property type="match status" value="1"/>
</dbReference>
<dbReference type="InterPro" id="IPR036291">
    <property type="entry name" value="NAD(P)-bd_dom_sf"/>
</dbReference>
<dbReference type="SUPFAM" id="SSF51735">
    <property type="entry name" value="NAD(P)-binding Rossmann-fold domains"/>
    <property type="match status" value="1"/>
</dbReference>
<reference evidence="3 4" key="1">
    <citation type="journal article" date="2014" name="Genome Announc.">
        <title>Complete Genome Sequence of the Thermophilic Polychlorinated Biphenyl Degrader Geobacillus sp. Strain JF8 (NBRC 109937).</title>
        <authorList>
            <person name="Shintani M."/>
            <person name="Ohtsubo Y."/>
            <person name="Fukuda K."/>
            <person name="Hosoyama A."/>
            <person name="Ohji S."/>
            <person name="Yamazoe A."/>
            <person name="Fujita N."/>
            <person name="Nagata Y."/>
            <person name="Tsuda M."/>
            <person name="Hatta T."/>
            <person name="Kimbara K."/>
        </authorList>
    </citation>
    <scope>NUCLEOTIDE SEQUENCE [LARGE SCALE GENOMIC DNA]</scope>
    <source>
        <strain evidence="3 4">JF8</strain>
    </source>
</reference>
<dbReference type="RefSeq" id="WP_020960227.1">
    <property type="nucleotide sequence ID" value="NC_022080.4"/>
</dbReference>
<dbReference type="GO" id="GO:0000166">
    <property type="term" value="F:nucleotide binding"/>
    <property type="evidence" value="ECO:0007669"/>
    <property type="project" value="InterPro"/>
</dbReference>
<dbReference type="KEGG" id="gjf:M493_10830"/>
<dbReference type="InterPro" id="IPR055170">
    <property type="entry name" value="GFO_IDH_MocA-like_dom"/>
</dbReference>
<evidence type="ECO:0000313" key="3">
    <source>
        <dbReference type="EMBL" id="AGT32427.1"/>
    </source>
</evidence>
<dbReference type="Pfam" id="PF01408">
    <property type="entry name" value="GFO_IDH_MocA"/>
    <property type="match status" value="1"/>
</dbReference>
<feature type="domain" description="Gfo/Idh/MocA-like oxidoreductase N-terminal" evidence="1">
    <location>
        <begin position="8"/>
        <end position="116"/>
    </location>
</feature>
<evidence type="ECO:0000259" key="2">
    <source>
        <dbReference type="Pfam" id="PF22725"/>
    </source>
</evidence>
<sequence>MRVGVLSAAHVHIDAFSCTLNRTDGVQFVGIYDDNEERGKKKAIEHETSYFSHLKDVLDQSDAVIICAENARHEELALAALEAKKHVLCEKPLSISTASAEKMAKKADTEQLVLATAFPMRFNTPALQLKEALANKIIGNILAFHGTNQGQCPGGWFVDGKLAGGGAVMDHTVHLLDMMRWLLKAEVKTVYAEIGSFLWSPYGIDDVGHIQLEFDNGVIADIDPSWSRPLGYPTWGGLTLRVTGTKGTIDFDGFAQIISSYDRQRTSWNYWGDDEYSWMIKGFIDAIYGRPTELASAWDGVAAVKVVEAAYLSAREGEVVELK</sequence>
<dbReference type="PANTHER" id="PTHR43377:SF1">
    <property type="entry name" value="BILIVERDIN REDUCTASE A"/>
    <property type="match status" value="1"/>
</dbReference>
<dbReference type="SUPFAM" id="SSF55347">
    <property type="entry name" value="Glyceraldehyde-3-phosphate dehydrogenase-like, C-terminal domain"/>
    <property type="match status" value="1"/>
</dbReference>
<dbReference type="Pfam" id="PF22725">
    <property type="entry name" value="GFO_IDH_MocA_C3"/>
    <property type="match status" value="1"/>
</dbReference>
<evidence type="ECO:0000259" key="1">
    <source>
        <dbReference type="Pfam" id="PF01408"/>
    </source>
</evidence>
<proteinExistence type="predicted"/>
<protein>
    <recommendedName>
        <fullName evidence="5">Gfo/Idh/MocA family oxidoreductase</fullName>
    </recommendedName>
</protein>
<dbReference type="Proteomes" id="UP000015500">
    <property type="component" value="Chromosome"/>
</dbReference>
<dbReference type="PATRIC" id="fig|1345697.3.peg.2097"/>
<feature type="domain" description="GFO/IDH/MocA-like oxidoreductase" evidence="2">
    <location>
        <begin position="127"/>
        <end position="249"/>
    </location>
</feature>
<dbReference type="InterPro" id="IPR051450">
    <property type="entry name" value="Gfo/Idh/MocA_Oxidoreductases"/>
</dbReference>
<gene>
    <name evidence="3" type="ORF">M493_10830</name>
</gene>
<evidence type="ECO:0008006" key="5">
    <source>
        <dbReference type="Google" id="ProtNLM"/>
    </source>
</evidence>
<name>S5Z6C9_GEOG3</name>
<dbReference type="EMBL" id="CP006254">
    <property type="protein sequence ID" value="AGT32427.1"/>
    <property type="molecule type" value="Genomic_DNA"/>
</dbReference>
<dbReference type="HOGENOM" id="CLU_023194_1_2_9"/>
<dbReference type="STRING" id="1921421.M493_10830"/>
<dbReference type="OrthoDB" id="9815825at2"/>